<dbReference type="InterPro" id="IPR000795">
    <property type="entry name" value="T_Tr_GTP-bd_dom"/>
</dbReference>
<dbReference type="InterPro" id="IPR003604">
    <property type="entry name" value="Matrin/U1-like-C_Znf_C2H2"/>
</dbReference>
<feature type="region of interest" description="Disordered" evidence="5">
    <location>
        <begin position="669"/>
        <end position="702"/>
    </location>
</feature>
<keyword evidence="3" id="KW-0342">GTP-binding</keyword>
<evidence type="ECO:0000256" key="1">
    <source>
        <dbReference type="ARBA" id="ARBA00007249"/>
    </source>
</evidence>
<dbReference type="GO" id="GO:0005525">
    <property type="term" value="F:GTP binding"/>
    <property type="evidence" value="ECO:0007669"/>
    <property type="project" value="UniProtKB-KW"/>
</dbReference>
<name>A0A7J6MZI4_PERCH</name>
<dbReference type="Pfam" id="PF00009">
    <property type="entry name" value="GTP_EFTU"/>
    <property type="match status" value="1"/>
</dbReference>
<dbReference type="SUPFAM" id="SSF52540">
    <property type="entry name" value="P-loop containing nucleoside triphosphate hydrolases"/>
    <property type="match status" value="1"/>
</dbReference>
<reference evidence="7 8" key="1">
    <citation type="submission" date="2020-04" db="EMBL/GenBank/DDBJ databases">
        <title>Perkinsus chesapeaki whole genome sequence.</title>
        <authorList>
            <person name="Bogema D.R."/>
        </authorList>
    </citation>
    <scope>NUCLEOTIDE SEQUENCE [LARGE SCALE GENOMIC DNA]</scope>
    <source>
        <strain evidence="7">ATCC PRA-425</strain>
    </source>
</reference>
<dbReference type="Gene3D" id="3.40.50.300">
    <property type="entry name" value="P-loop containing nucleotide triphosphate hydrolases"/>
    <property type="match status" value="1"/>
</dbReference>
<keyword evidence="7" id="KW-0648">Protein biosynthesis</keyword>
<feature type="compositionally biased region" description="Basic and acidic residues" evidence="5">
    <location>
        <begin position="679"/>
        <end position="701"/>
    </location>
</feature>
<dbReference type="InterPro" id="IPR050100">
    <property type="entry name" value="TRAFAC_GTPase_members"/>
</dbReference>
<comment type="caution">
    <text evidence="7">The sequence shown here is derived from an EMBL/GenBank/DDBJ whole genome shotgun (WGS) entry which is preliminary data.</text>
</comment>
<evidence type="ECO:0000256" key="4">
    <source>
        <dbReference type="SAM" id="Coils"/>
    </source>
</evidence>
<dbReference type="SUPFAM" id="SSF50447">
    <property type="entry name" value="Translation proteins"/>
    <property type="match status" value="1"/>
</dbReference>
<feature type="coiled-coil region" evidence="4">
    <location>
        <begin position="508"/>
        <end position="535"/>
    </location>
</feature>
<dbReference type="Proteomes" id="UP000591131">
    <property type="component" value="Unassembled WGS sequence"/>
</dbReference>
<dbReference type="InterPro" id="IPR009000">
    <property type="entry name" value="Transl_B-barrel_sf"/>
</dbReference>
<dbReference type="EMBL" id="JAAPAO010000029">
    <property type="protein sequence ID" value="KAF4676757.1"/>
    <property type="molecule type" value="Genomic_DNA"/>
</dbReference>
<dbReference type="Gene3D" id="2.40.30.10">
    <property type="entry name" value="Translation factors"/>
    <property type="match status" value="2"/>
</dbReference>
<dbReference type="GO" id="GO:0003924">
    <property type="term" value="F:GTPase activity"/>
    <property type="evidence" value="ECO:0007669"/>
    <property type="project" value="InterPro"/>
</dbReference>
<dbReference type="SMART" id="SM00451">
    <property type="entry name" value="ZnF_U1"/>
    <property type="match status" value="1"/>
</dbReference>
<evidence type="ECO:0000313" key="7">
    <source>
        <dbReference type="EMBL" id="KAF4676757.1"/>
    </source>
</evidence>
<dbReference type="InterPro" id="IPR009001">
    <property type="entry name" value="Transl_elong_EF1A/Init_IF2_C"/>
</dbReference>
<dbReference type="InterPro" id="IPR027417">
    <property type="entry name" value="P-loop_NTPase"/>
</dbReference>
<feature type="region of interest" description="Disordered" evidence="5">
    <location>
        <begin position="625"/>
        <end position="655"/>
    </location>
</feature>
<dbReference type="PANTHER" id="PTHR23115">
    <property type="entry name" value="TRANSLATION FACTOR"/>
    <property type="match status" value="1"/>
</dbReference>
<feature type="compositionally biased region" description="Pro residues" evidence="5">
    <location>
        <begin position="632"/>
        <end position="654"/>
    </location>
</feature>
<feature type="domain" description="Tr-type G" evidence="6">
    <location>
        <begin position="10"/>
        <end position="239"/>
    </location>
</feature>
<keyword evidence="2" id="KW-0547">Nucleotide-binding</keyword>
<protein>
    <submittedName>
        <fullName evidence="7">Translation elongation factor EF-1 alpha</fullName>
    </submittedName>
</protein>
<comment type="similarity">
    <text evidence="1">Belongs to the TRAFAC class translation factor GTPase superfamily. Classic translation factor GTPase family. EF-Tu/EF-1A subfamily.</text>
</comment>
<keyword evidence="7" id="KW-0251">Elongation factor</keyword>
<keyword evidence="8" id="KW-1185">Reference proteome</keyword>
<dbReference type="AlphaFoldDB" id="A0A7J6MZI4"/>
<dbReference type="PRINTS" id="PR00315">
    <property type="entry name" value="ELONGATNFCT"/>
</dbReference>
<evidence type="ECO:0000256" key="5">
    <source>
        <dbReference type="SAM" id="MobiDB-lite"/>
    </source>
</evidence>
<dbReference type="Pfam" id="PF22594">
    <property type="entry name" value="GTP-eEF1A_C"/>
    <property type="match status" value="1"/>
</dbReference>
<dbReference type="InterPro" id="IPR054696">
    <property type="entry name" value="GTP-eEF1A_C"/>
</dbReference>
<dbReference type="PROSITE" id="PS51722">
    <property type="entry name" value="G_TR_2"/>
    <property type="match status" value="1"/>
</dbReference>
<feature type="region of interest" description="Disordered" evidence="5">
    <location>
        <begin position="824"/>
        <end position="862"/>
    </location>
</feature>
<dbReference type="SUPFAM" id="SSF50465">
    <property type="entry name" value="EF-Tu/eEF-1alpha/eIF2-gamma C-terminal domain"/>
    <property type="match status" value="1"/>
</dbReference>
<gene>
    <name evidence="7" type="primary">TEF1</name>
    <name evidence="7" type="ORF">FOL47_005178</name>
</gene>
<feature type="compositionally biased region" description="Polar residues" evidence="5">
    <location>
        <begin position="825"/>
        <end position="842"/>
    </location>
</feature>
<sequence length="862" mass="94538">MTIDGTTIKRNPMNVAFMGHHRAGKSTAAGHLLTLCGAKKAEKVRQCRDKAERASVPDLRYAWLLDKLKVEQEKRMTVNTNLDYFQTRKYRYTLLDCPGHKDYLRNTIVGASQADVCVLVVSAVPDEFDEGMSQLGETREHALVAYVSGVRRMIVAVNKMDRPEVAYSKEQFHQVSTQIQRYLRNLGFDDNRVEMLPISALTGYNIYNRGPSDPSGESPMAWYKGPSLWEHLDLVSSPHRKEAEGPFRMPIADIHRLSSGSSSDTSLTDPVQCSQKTAVILAGEITSGTVEVGDQVRVVPGGIEATVASIQTGNGVSERRASAGDNIGIKIEGVTSKEVRRGQVLSCIGDAAVGEYKRVDAQVVLVNFPGELRPGYSPVIDIGTASSTVQFKSLKKRLHRTTGVTLEEEPDVLVQGDGAIVELAMSKAMACCTFQPSRSVLGRFTIRDRKTVIAVGTILQTWASLSMSSSSGYVRGRSRAFGQLMGARHYCKICNCWCALHPNAIKTHERSERHLANVEREIRRQRQSEVETKRDQAEVSKQIARMNAAAASSMERDAGLFDPRRRVTELAEPDIQRLAALNPTVGAISSVTVPLPEEQDQVEEPAKPSCPPPLLPPLPLALQRLPPLGAVPMPPPAKPATPAPQPTPPQPPKPAMFIPAMPRPTIQLNVPPKPASKAAKVEEEPEVPKEPEYIQKDDVKPSSELMSLWDETKVAAARANTSQQPKIDANTGLGMWQAVDAGQSAFGDSVDPRKKKSHTWTDEPVPDESAFPGEGSTSLNKEDTDGHGQYNEDELFLGDLAKSSRFLAESEECGEERREVLAVDVSSTVGNKHATSVSTTFGASRHQKDRGNKRRRRRTDDD</sequence>
<evidence type="ECO:0000313" key="8">
    <source>
        <dbReference type="Proteomes" id="UP000591131"/>
    </source>
</evidence>
<dbReference type="GO" id="GO:0003746">
    <property type="term" value="F:translation elongation factor activity"/>
    <property type="evidence" value="ECO:0007669"/>
    <property type="project" value="UniProtKB-KW"/>
</dbReference>
<feature type="compositionally biased region" description="Basic residues" evidence="5">
    <location>
        <begin position="845"/>
        <end position="862"/>
    </location>
</feature>
<accession>A0A7J6MZI4</accession>
<evidence type="ECO:0000256" key="3">
    <source>
        <dbReference type="ARBA" id="ARBA00023134"/>
    </source>
</evidence>
<dbReference type="GO" id="GO:0008270">
    <property type="term" value="F:zinc ion binding"/>
    <property type="evidence" value="ECO:0007669"/>
    <property type="project" value="InterPro"/>
</dbReference>
<dbReference type="GO" id="GO:0003676">
    <property type="term" value="F:nucleic acid binding"/>
    <property type="evidence" value="ECO:0007669"/>
    <property type="project" value="InterPro"/>
</dbReference>
<dbReference type="InterPro" id="IPR004161">
    <property type="entry name" value="EFTu-like_2"/>
</dbReference>
<keyword evidence="4" id="KW-0175">Coiled coil</keyword>
<evidence type="ECO:0000256" key="2">
    <source>
        <dbReference type="ARBA" id="ARBA00022741"/>
    </source>
</evidence>
<dbReference type="OrthoDB" id="342024at2759"/>
<feature type="region of interest" description="Disordered" evidence="5">
    <location>
        <begin position="744"/>
        <end position="793"/>
    </location>
</feature>
<organism evidence="7 8">
    <name type="scientific">Perkinsus chesapeaki</name>
    <name type="common">Clam parasite</name>
    <name type="synonym">Perkinsus andrewsi</name>
    <dbReference type="NCBI Taxonomy" id="330153"/>
    <lineage>
        <taxon>Eukaryota</taxon>
        <taxon>Sar</taxon>
        <taxon>Alveolata</taxon>
        <taxon>Perkinsozoa</taxon>
        <taxon>Perkinsea</taxon>
        <taxon>Perkinsida</taxon>
        <taxon>Perkinsidae</taxon>
        <taxon>Perkinsus</taxon>
    </lineage>
</organism>
<evidence type="ECO:0000259" key="6">
    <source>
        <dbReference type="PROSITE" id="PS51722"/>
    </source>
</evidence>
<proteinExistence type="inferred from homology"/>
<dbReference type="Pfam" id="PF03144">
    <property type="entry name" value="GTP_EFTU_D2"/>
    <property type="match status" value="1"/>
</dbReference>